<dbReference type="GO" id="GO:0019867">
    <property type="term" value="C:outer membrane"/>
    <property type="evidence" value="ECO:0007669"/>
    <property type="project" value="InterPro"/>
</dbReference>
<dbReference type="RefSeq" id="WP_013384547.1">
    <property type="nucleotide sequence ID" value="NC_017384.1"/>
</dbReference>
<gene>
    <name evidence="7" type="ordered locus">KVU_1243</name>
</gene>
<dbReference type="AlphaFoldDB" id="F9Y7F4"/>
<comment type="subcellular location">
    <subcellularLocation>
        <location evidence="1">Membrane</location>
    </subcellularLocation>
</comment>
<feature type="signal peptide" evidence="4">
    <location>
        <begin position="1"/>
        <end position="26"/>
    </location>
</feature>
<evidence type="ECO:0000256" key="3">
    <source>
        <dbReference type="ARBA" id="ARBA00023136"/>
    </source>
</evidence>
<evidence type="ECO:0000313" key="8">
    <source>
        <dbReference type="Proteomes" id="UP000000692"/>
    </source>
</evidence>
<feature type="domain" description="POTRA" evidence="6">
    <location>
        <begin position="210"/>
        <end position="282"/>
    </location>
</feature>
<feature type="domain" description="Bacterial surface antigen (D15)" evidence="5">
    <location>
        <begin position="310"/>
        <end position="609"/>
    </location>
</feature>
<evidence type="ECO:0000256" key="1">
    <source>
        <dbReference type="ARBA" id="ARBA00004370"/>
    </source>
</evidence>
<dbReference type="Pfam" id="PF07244">
    <property type="entry name" value="POTRA"/>
    <property type="match status" value="1"/>
</dbReference>
<dbReference type="InterPro" id="IPR000184">
    <property type="entry name" value="Bac_surfAg_D15"/>
</dbReference>
<dbReference type="EMBL" id="CP002018">
    <property type="protein sequence ID" value="AEM41082.1"/>
    <property type="molecule type" value="Genomic_DNA"/>
</dbReference>
<keyword evidence="3" id="KW-0472">Membrane</keyword>
<reference evidence="7 8" key="1">
    <citation type="journal article" date="2011" name="J. Bacteriol.">
        <title>Complete genome sequence of the industrial strain Ketogulonicigenium vulgare WSH-001.</title>
        <authorList>
            <person name="Liu L."/>
            <person name="Li Y."/>
            <person name="Zhang J."/>
            <person name="Zhou Z."/>
            <person name="Liu J."/>
            <person name="Li X."/>
            <person name="Zhou J."/>
            <person name="Du G."/>
            <person name="Wang L."/>
            <person name="Chen J."/>
        </authorList>
    </citation>
    <scope>NUCLEOTIDE SEQUENCE [LARGE SCALE GENOMIC DNA]</scope>
    <source>
        <strain evidence="7 8">WSH-001</strain>
    </source>
</reference>
<dbReference type="Gene3D" id="2.40.160.50">
    <property type="entry name" value="membrane protein fhac: a member of the omp85/tpsb transporter family"/>
    <property type="match status" value="1"/>
</dbReference>
<evidence type="ECO:0000259" key="6">
    <source>
        <dbReference type="Pfam" id="PF07244"/>
    </source>
</evidence>
<dbReference type="eggNOG" id="COG0729">
    <property type="taxonomic scope" value="Bacteria"/>
</dbReference>
<dbReference type="PATRIC" id="fig|759362.5.peg.1279"/>
<name>F9Y7F4_KETVW</name>
<dbReference type="PANTHER" id="PTHR12815">
    <property type="entry name" value="SORTING AND ASSEMBLY MACHINERY SAMM50 PROTEIN FAMILY MEMBER"/>
    <property type="match status" value="1"/>
</dbReference>
<organism evidence="7 8">
    <name type="scientific">Ketogulonicigenium vulgare (strain WSH-001)</name>
    <dbReference type="NCBI Taxonomy" id="759362"/>
    <lineage>
        <taxon>Bacteria</taxon>
        <taxon>Pseudomonadati</taxon>
        <taxon>Pseudomonadota</taxon>
        <taxon>Alphaproteobacteria</taxon>
        <taxon>Rhodobacterales</taxon>
        <taxon>Roseobacteraceae</taxon>
        <taxon>Ketogulonicigenium</taxon>
    </lineage>
</organism>
<proteinExistence type="predicted"/>
<dbReference type="Gene3D" id="3.10.20.310">
    <property type="entry name" value="membrane protein fhac"/>
    <property type="match status" value="1"/>
</dbReference>
<keyword evidence="2" id="KW-1134">Transmembrane beta strand</keyword>
<accession>F9Y7F4</accession>
<dbReference type="HOGENOM" id="CLU_018618_0_1_5"/>
<keyword evidence="8" id="KW-1185">Reference proteome</keyword>
<dbReference type="PANTHER" id="PTHR12815:SF42">
    <property type="entry name" value="BACTERIAL SURFACE ANTIGEN (D15) DOMAIN-CONTAINING PROTEIN"/>
    <property type="match status" value="1"/>
</dbReference>
<dbReference type="Pfam" id="PF01103">
    <property type="entry name" value="Omp85"/>
    <property type="match status" value="1"/>
</dbReference>
<dbReference type="KEGG" id="kvl:KVU_1243"/>
<evidence type="ECO:0000259" key="5">
    <source>
        <dbReference type="Pfam" id="PF01103"/>
    </source>
</evidence>
<sequence length="609" mass="65019">MPVNRPFRLSTSVLALSLLAAPFALTMAVAQQVDVTVAGEDEGLTNAVRGASLSLSLTQDDDPEAASAPQDYVAAARADYRRILTALYAQGYYGGSISIRVDGREASTIAPLDAPRQINTIAIDVTPGPLFRFGQAAIGPLAEGTELPTGFAAGEPARSGLVRDAAGRAQTAWREAGHARAGVAGQQITAIHDQSRLDASVTMRPGPRLTFGNLTVAGNNRVRTDRILRIAGYPEGAVFSPDELDRVATRLRRTGAFQSVSITEAEQIGPGDTQPITLTLNEAPPRRLGFGAEISSDDGLALSTYWMHRNLLKGAENLRFDAGISGINGSDGGPDYNLGVTFRRPGFFNHNNELTLNAEIKREDEAEYLLDQFTTSALVTRYIFDNLSVTGGIGYLTAREENAFETRRYSLITLPITGTLDNRDNALNARSGWYLNLDITPFVGLDDIDSGVRVYGDARYYHGFGDRFTVAARGQFGSVVGPDLLDTPADFLFWSGGGGTVRGQSYRSLGIPVSRGGVDYEVGGASFVGAQLEARFDMTDSLSLVGFYDAAMIGADALPEDGDPWHAGTGIGIRYNTPIGPIRLDVGTPANGDDFAKSVQVYIGIGQAF</sequence>
<keyword evidence="4" id="KW-0732">Signal</keyword>
<evidence type="ECO:0000256" key="4">
    <source>
        <dbReference type="SAM" id="SignalP"/>
    </source>
</evidence>
<evidence type="ECO:0000256" key="2">
    <source>
        <dbReference type="ARBA" id="ARBA00022452"/>
    </source>
</evidence>
<dbReference type="Proteomes" id="UP000000692">
    <property type="component" value="Chromosome"/>
</dbReference>
<keyword evidence="2" id="KW-0812">Transmembrane</keyword>
<feature type="chain" id="PRO_5003391367" evidence="4">
    <location>
        <begin position="27"/>
        <end position="609"/>
    </location>
</feature>
<dbReference type="InterPro" id="IPR010827">
    <property type="entry name" value="BamA/TamA_POTRA"/>
</dbReference>
<dbReference type="OrthoDB" id="9769707at2"/>
<dbReference type="InterPro" id="IPR039910">
    <property type="entry name" value="D15-like"/>
</dbReference>
<evidence type="ECO:0000313" key="7">
    <source>
        <dbReference type="EMBL" id="AEM41082.1"/>
    </source>
</evidence>
<protein>
    <submittedName>
        <fullName evidence="7">Outer membrane protein, putative</fullName>
    </submittedName>
</protein>